<evidence type="ECO:0000256" key="2">
    <source>
        <dbReference type="SAM" id="Phobius"/>
    </source>
</evidence>
<accession>A0A1R3T1J4</accession>
<evidence type="ECO:0000313" key="4">
    <source>
        <dbReference type="Proteomes" id="UP000187464"/>
    </source>
</evidence>
<gene>
    <name evidence="3" type="ORF">PSM36_2815</name>
</gene>
<reference evidence="4" key="1">
    <citation type="submission" date="2016-08" db="EMBL/GenBank/DDBJ databases">
        <authorList>
            <person name="Wibberg D."/>
        </authorList>
    </citation>
    <scope>NUCLEOTIDE SEQUENCE [LARGE SCALE GENOMIC DNA]</scope>
</reference>
<dbReference type="KEGG" id="psac:PSM36_2815"/>
<dbReference type="STRING" id="1642647.PSM36_2815"/>
<dbReference type="RefSeq" id="WP_154671034.1">
    <property type="nucleotide sequence ID" value="NZ_LT605205.1"/>
</dbReference>
<sequence length="446" mass="48857">MMSDNDIRKGFQSKLSGFEAPVPPNGWDSVERSLKAAAAARTVLRRRWYAGSAAAVLVLLVGSILFIRNPMEQGETMVSESASTTSPTGNTPDPGTEMASALESVSEPITRPVESGQLLAARSSGKAETGKKSVIRSSSPAGMLAAWMKREKLGGENAEKKVEAGTLHLLTKPEEKEVVQEDEKLYEEETITVGGNEKILFAEAGVPERGQGTLLLAVNGRGGLTGYQQTVNSPMTLRAASVNTDNKYMTEANKNLQVQTNNATNNVSEMEHDQPVSFGITVSKYLFDDLSVETGLVYSYLHSKSRNTNDNFKVQEVQKLHYLGIPLNVNYNIFSLGQLNVYASIGGMVEKDIYGEFRKIKEGQASANFNSAAEGSEEKEITKISQENPQISVNAGVGLSYPIYDRLRFYGKVGGAYYFDAKNQYKTIYSDRKIVMDINVGLRYEF</sequence>
<name>A0A1R3T1J4_9BACT</name>
<dbReference type="SUPFAM" id="SSF56925">
    <property type="entry name" value="OMPA-like"/>
    <property type="match status" value="1"/>
</dbReference>
<keyword evidence="2" id="KW-0812">Transmembrane</keyword>
<dbReference type="InterPro" id="IPR011250">
    <property type="entry name" value="OMP/PagP_B-barrel"/>
</dbReference>
<feature type="region of interest" description="Disordered" evidence="1">
    <location>
        <begin position="77"/>
        <end position="98"/>
    </location>
</feature>
<dbReference type="Gene3D" id="2.40.160.20">
    <property type="match status" value="1"/>
</dbReference>
<proteinExistence type="predicted"/>
<dbReference type="Proteomes" id="UP000187464">
    <property type="component" value="Chromosome I"/>
</dbReference>
<keyword evidence="2" id="KW-1133">Transmembrane helix</keyword>
<evidence type="ECO:0000256" key="1">
    <source>
        <dbReference type="SAM" id="MobiDB-lite"/>
    </source>
</evidence>
<dbReference type="AlphaFoldDB" id="A0A1R3T1J4"/>
<protein>
    <submittedName>
        <fullName evidence="3">Putative membrane protein</fullName>
    </submittedName>
</protein>
<feature type="transmembrane region" description="Helical" evidence="2">
    <location>
        <begin position="48"/>
        <end position="67"/>
    </location>
</feature>
<keyword evidence="2" id="KW-0472">Membrane</keyword>
<dbReference type="EMBL" id="LT605205">
    <property type="protein sequence ID" value="SCD21611.1"/>
    <property type="molecule type" value="Genomic_DNA"/>
</dbReference>
<keyword evidence="4" id="KW-1185">Reference proteome</keyword>
<feature type="compositionally biased region" description="Polar residues" evidence="1">
    <location>
        <begin position="77"/>
        <end position="93"/>
    </location>
</feature>
<evidence type="ECO:0000313" key="3">
    <source>
        <dbReference type="EMBL" id="SCD21611.1"/>
    </source>
</evidence>
<organism evidence="3 4">
    <name type="scientific">Proteiniphilum saccharofermentans</name>
    <dbReference type="NCBI Taxonomy" id="1642647"/>
    <lineage>
        <taxon>Bacteria</taxon>
        <taxon>Pseudomonadati</taxon>
        <taxon>Bacteroidota</taxon>
        <taxon>Bacteroidia</taxon>
        <taxon>Bacteroidales</taxon>
        <taxon>Dysgonomonadaceae</taxon>
        <taxon>Proteiniphilum</taxon>
    </lineage>
</organism>